<dbReference type="InterPro" id="IPR011527">
    <property type="entry name" value="ABC1_TM_dom"/>
</dbReference>
<name>A0A0G4IHA0_PLABS</name>
<organism evidence="17 19">
    <name type="scientific">Plasmodiophora brassicae</name>
    <name type="common">Clubroot disease agent</name>
    <dbReference type="NCBI Taxonomy" id="37360"/>
    <lineage>
        <taxon>Eukaryota</taxon>
        <taxon>Sar</taxon>
        <taxon>Rhizaria</taxon>
        <taxon>Endomyxa</taxon>
        <taxon>Phytomyxea</taxon>
        <taxon>Plasmodiophorida</taxon>
        <taxon>Plasmodiophoridae</taxon>
        <taxon>Plasmodiophora</taxon>
    </lineage>
</organism>
<dbReference type="OMA" id="DIQAGHF"/>
<dbReference type="Proteomes" id="UP000039324">
    <property type="component" value="Unassembled WGS sequence"/>
</dbReference>
<proteinExistence type="inferred from homology"/>
<dbReference type="GO" id="GO:0005524">
    <property type="term" value="F:ATP binding"/>
    <property type="evidence" value="ECO:0007669"/>
    <property type="project" value="UniProtKB-KW"/>
</dbReference>
<keyword evidence="4" id="KW-0813">Transport</keyword>
<dbReference type="FunFam" id="3.40.50.300:FF:000800">
    <property type="entry name" value="ATP-binding cassette sub-family D member 1"/>
    <property type="match status" value="1"/>
</dbReference>
<sequence length="718" mass="80072">MRSDVVRRALLGGSGLLITGLVVRQIRRQQARLKKRAESGDAGKHASKDVVGLNRKFTKSLRHLMRIAFSDRRAVFLLTTQAGLLFSRTIVSILVARMDGAIVQALVSGNKQRFFLMLQWWLLLAVPATTINAFIRCLQSRIALHVRTKLTHYVLDRYLRNDTYYKLAHLDSRIQNADQLITVDIERFSSSLSELYSNLAKPFLDLILFGTQLAMAVGWIGPVTMGSFYVLYGLSLPVITPPFGRLAAEEGRLEGEYRAAHARLITSAEEIAFYKGEVIEKSTLLKHYRDLVVHVKDMIVRRIGFGIIEGFTLKYVSSATGLIICAIPVFWSGKSDGDGREGVGERTADYTRNRRYLLNLADAITRILSSTKEIGELAGYTSRVMTLLETLEDVNRGVYQKVIPEVNQQAIAKFTGGATEFSTGAIEFDDVPIITPNGDLLVSSMSMVIDQGMNLLITGPNGCGKSSLFRILGGLWPVMHGTLRRPMPQDLFYIPQRPYLSSGTFRDQIIYPDTVEMMRSKGATDDELYGLLGFAHLQYVLDREGGWDSIRDWKDVLSGGEKQRVAMARLFYHKPRYAILDECTSQVSIDVEGLMYTHATELGISLMTVSHRPSLWQYHNYVCQFDGDGGVEIAALDVGHRMSLEEEKANILKKLSDVPHLNKRLDEIALALGEVRKSASHLDLQEHLRRASLPESTAQPAEGASSPKATPSTPKDAN</sequence>
<feature type="transmembrane region" description="Helical" evidence="14">
    <location>
        <begin position="114"/>
        <end position="135"/>
    </location>
</feature>
<dbReference type="InterPro" id="IPR017871">
    <property type="entry name" value="ABC_transporter-like_CS"/>
</dbReference>
<dbReference type="Proteomes" id="UP000290189">
    <property type="component" value="Unassembled WGS sequence"/>
</dbReference>
<evidence type="ECO:0000256" key="13">
    <source>
        <dbReference type="SAM" id="MobiDB-lite"/>
    </source>
</evidence>
<accession>A0A0G4IHA0</accession>
<dbReference type="STRING" id="37360.A0A0G4IHA0"/>
<evidence type="ECO:0000256" key="10">
    <source>
        <dbReference type="ARBA" id="ARBA00022989"/>
    </source>
</evidence>
<dbReference type="GO" id="GO:0012505">
    <property type="term" value="C:endomembrane system"/>
    <property type="evidence" value="ECO:0007669"/>
    <property type="project" value="UniProtKB-SubCell"/>
</dbReference>
<evidence type="ECO:0008006" key="21">
    <source>
        <dbReference type="Google" id="ProtNLM"/>
    </source>
</evidence>
<dbReference type="GO" id="GO:0005778">
    <property type="term" value="C:peroxisomal membrane"/>
    <property type="evidence" value="ECO:0007669"/>
    <property type="project" value="TreeGrafter"/>
</dbReference>
<evidence type="ECO:0000256" key="6">
    <source>
        <dbReference type="ARBA" id="ARBA00022741"/>
    </source>
</evidence>
<evidence type="ECO:0000313" key="18">
    <source>
        <dbReference type="EMBL" id="SPQ96832.1"/>
    </source>
</evidence>
<evidence type="ECO:0000259" key="15">
    <source>
        <dbReference type="PROSITE" id="PS50893"/>
    </source>
</evidence>
<protein>
    <recommendedName>
        <fullName evidence="21">ABC transporter domain-containing protein</fullName>
    </recommendedName>
</protein>
<dbReference type="PROSITE" id="PS50893">
    <property type="entry name" value="ABC_TRANSPORTER_2"/>
    <property type="match status" value="1"/>
</dbReference>
<dbReference type="Gene3D" id="3.40.50.300">
    <property type="entry name" value="P-loop containing nucleotide triphosphate hydrolases"/>
    <property type="match status" value="1"/>
</dbReference>
<evidence type="ECO:0000256" key="11">
    <source>
        <dbReference type="ARBA" id="ARBA00023136"/>
    </source>
</evidence>
<evidence type="ECO:0000256" key="3">
    <source>
        <dbReference type="ARBA" id="ARBA00008575"/>
    </source>
</evidence>
<dbReference type="GO" id="GO:0140359">
    <property type="term" value="F:ABC-type transporter activity"/>
    <property type="evidence" value="ECO:0007669"/>
    <property type="project" value="InterPro"/>
</dbReference>
<dbReference type="GO" id="GO:0005324">
    <property type="term" value="F:long-chain fatty acid transmembrane transporter activity"/>
    <property type="evidence" value="ECO:0007669"/>
    <property type="project" value="TreeGrafter"/>
</dbReference>
<dbReference type="GO" id="GO:0015910">
    <property type="term" value="P:long-chain fatty acid import into peroxisome"/>
    <property type="evidence" value="ECO:0007669"/>
    <property type="project" value="TreeGrafter"/>
</dbReference>
<comment type="similarity">
    <text evidence="3">Belongs to the ABC transporter superfamily. ABCD family. Peroxisomal fatty acyl CoA transporter (TC 3.A.1.203) subfamily.</text>
</comment>
<dbReference type="SUPFAM" id="SSF90123">
    <property type="entry name" value="ABC transporter transmembrane region"/>
    <property type="match status" value="1"/>
</dbReference>
<evidence type="ECO:0000256" key="7">
    <source>
        <dbReference type="ARBA" id="ARBA00022801"/>
    </source>
</evidence>
<dbReference type="CDD" id="cd03223">
    <property type="entry name" value="ABCD_peroxisomal_ALDP"/>
    <property type="match status" value="1"/>
</dbReference>
<keyword evidence="18" id="KW-0496">Mitochondrion</keyword>
<dbReference type="PANTHER" id="PTHR11384">
    <property type="entry name" value="ATP-BINDING CASSETTE, SUB-FAMILY D MEMBER"/>
    <property type="match status" value="1"/>
</dbReference>
<dbReference type="SMART" id="SM00382">
    <property type="entry name" value="AAA"/>
    <property type="match status" value="1"/>
</dbReference>
<feature type="domain" description="ABC transporter" evidence="15">
    <location>
        <begin position="426"/>
        <end position="652"/>
    </location>
</feature>
<keyword evidence="7" id="KW-0378">Hydrolase</keyword>
<feature type="transmembrane region" description="Helical" evidence="14">
    <location>
        <begin position="227"/>
        <end position="248"/>
    </location>
</feature>
<feature type="domain" description="ABC transmembrane type-1" evidence="16">
    <location>
        <begin position="84"/>
        <end position="292"/>
    </location>
</feature>
<dbReference type="OrthoDB" id="422637at2759"/>
<gene>
    <name evidence="17" type="ORF">PBRA_000272</name>
    <name evidence="18" type="ORF">PLBR_LOCUS4047</name>
</gene>
<dbReference type="InterPro" id="IPR050835">
    <property type="entry name" value="ABC_transporter_sub-D"/>
</dbReference>
<evidence type="ECO:0000256" key="12">
    <source>
        <dbReference type="ARBA" id="ARBA00023140"/>
    </source>
</evidence>
<evidence type="ECO:0000256" key="2">
    <source>
        <dbReference type="ARBA" id="ARBA00004275"/>
    </source>
</evidence>
<dbReference type="Pfam" id="PF00005">
    <property type="entry name" value="ABC_tran"/>
    <property type="match status" value="1"/>
</dbReference>
<keyword evidence="10 14" id="KW-1133">Transmembrane helix</keyword>
<evidence type="ECO:0000256" key="5">
    <source>
        <dbReference type="ARBA" id="ARBA00022692"/>
    </source>
</evidence>
<dbReference type="PROSITE" id="PS50929">
    <property type="entry name" value="ABC_TM1F"/>
    <property type="match status" value="1"/>
</dbReference>
<dbReference type="GO" id="GO:0006635">
    <property type="term" value="P:fatty acid beta-oxidation"/>
    <property type="evidence" value="ECO:0007669"/>
    <property type="project" value="TreeGrafter"/>
</dbReference>
<evidence type="ECO:0000256" key="4">
    <source>
        <dbReference type="ARBA" id="ARBA00022448"/>
    </source>
</evidence>
<dbReference type="SUPFAM" id="SSF52540">
    <property type="entry name" value="P-loop containing nucleoside triphosphate hydrolases"/>
    <property type="match status" value="1"/>
</dbReference>
<keyword evidence="5 14" id="KW-0812">Transmembrane</keyword>
<evidence type="ECO:0000259" key="16">
    <source>
        <dbReference type="PROSITE" id="PS50929"/>
    </source>
</evidence>
<dbReference type="InterPro" id="IPR003439">
    <property type="entry name" value="ABC_transporter-like_ATP-bd"/>
</dbReference>
<dbReference type="InterPro" id="IPR027417">
    <property type="entry name" value="P-loop_NTPase"/>
</dbReference>
<evidence type="ECO:0000313" key="17">
    <source>
        <dbReference type="EMBL" id="CEO94487.1"/>
    </source>
</evidence>
<dbReference type="Pfam" id="PF06472">
    <property type="entry name" value="ABC_membrane_2"/>
    <property type="match status" value="1"/>
</dbReference>
<evidence type="ECO:0000256" key="1">
    <source>
        <dbReference type="ARBA" id="ARBA00004127"/>
    </source>
</evidence>
<evidence type="ECO:0000256" key="9">
    <source>
        <dbReference type="ARBA" id="ARBA00022967"/>
    </source>
</evidence>
<dbReference type="GO" id="GO:0016887">
    <property type="term" value="F:ATP hydrolysis activity"/>
    <property type="evidence" value="ECO:0007669"/>
    <property type="project" value="InterPro"/>
</dbReference>
<keyword evidence="11 14" id="KW-0472">Membrane</keyword>
<evidence type="ECO:0000313" key="19">
    <source>
        <dbReference type="Proteomes" id="UP000039324"/>
    </source>
</evidence>
<evidence type="ECO:0000313" key="20">
    <source>
        <dbReference type="Proteomes" id="UP000290189"/>
    </source>
</evidence>
<reference evidence="18 20" key="2">
    <citation type="submission" date="2018-03" db="EMBL/GenBank/DDBJ databases">
        <authorList>
            <person name="Fogelqvist J."/>
        </authorList>
    </citation>
    <scope>NUCLEOTIDE SEQUENCE [LARGE SCALE GENOMIC DNA]</scope>
</reference>
<keyword evidence="12" id="KW-0576">Peroxisome</keyword>
<reference evidence="17 19" key="1">
    <citation type="submission" date="2015-02" db="EMBL/GenBank/DDBJ databases">
        <authorList>
            <person name="Chooi Y.-H."/>
        </authorList>
    </citation>
    <scope>NUCLEOTIDE SEQUENCE [LARGE SCALE GENOMIC DNA]</scope>
    <source>
        <strain evidence="17">E3</strain>
    </source>
</reference>
<keyword evidence="8" id="KW-0067">ATP-binding</keyword>
<feature type="region of interest" description="Disordered" evidence="13">
    <location>
        <begin position="690"/>
        <end position="718"/>
    </location>
</feature>
<dbReference type="GO" id="GO:0007031">
    <property type="term" value="P:peroxisome organization"/>
    <property type="evidence" value="ECO:0007669"/>
    <property type="project" value="TreeGrafter"/>
</dbReference>
<keyword evidence="9" id="KW-1278">Translocase</keyword>
<dbReference type="EMBL" id="OVEO01000006">
    <property type="protein sequence ID" value="SPQ96832.1"/>
    <property type="molecule type" value="Genomic_DNA"/>
</dbReference>
<dbReference type="EMBL" id="CDSF01000001">
    <property type="protein sequence ID" value="CEO94487.1"/>
    <property type="molecule type" value="Genomic_DNA"/>
</dbReference>
<feature type="compositionally biased region" description="Polar residues" evidence="13">
    <location>
        <begin position="707"/>
        <end position="718"/>
    </location>
</feature>
<dbReference type="AlphaFoldDB" id="A0A0G4IHA0"/>
<comment type="subcellular location">
    <subcellularLocation>
        <location evidence="1">Endomembrane system</location>
        <topology evidence="1">Multi-pass membrane protein</topology>
    </subcellularLocation>
    <subcellularLocation>
        <location evidence="2">Peroxisome</location>
    </subcellularLocation>
</comment>
<dbReference type="GO" id="GO:0042760">
    <property type="term" value="P:very long-chain fatty acid catabolic process"/>
    <property type="evidence" value="ECO:0007669"/>
    <property type="project" value="TreeGrafter"/>
</dbReference>
<evidence type="ECO:0000256" key="14">
    <source>
        <dbReference type="SAM" id="Phobius"/>
    </source>
</evidence>
<dbReference type="PROSITE" id="PS00211">
    <property type="entry name" value="ABC_TRANSPORTER_1"/>
    <property type="match status" value="1"/>
</dbReference>
<dbReference type="PANTHER" id="PTHR11384:SF67">
    <property type="entry name" value="ATP-BINDING CASSETTE SUB-FAMILY D MEMBER 1"/>
    <property type="match status" value="1"/>
</dbReference>
<dbReference type="InterPro" id="IPR003593">
    <property type="entry name" value="AAA+_ATPase"/>
</dbReference>
<keyword evidence="19" id="KW-1185">Reference proteome</keyword>
<dbReference type="Gene3D" id="1.20.1560.10">
    <property type="entry name" value="ABC transporter type 1, transmembrane domain"/>
    <property type="match status" value="1"/>
</dbReference>
<keyword evidence="6" id="KW-0547">Nucleotide-binding</keyword>
<geneLocation type="mitochondrion" evidence="18"/>
<dbReference type="InterPro" id="IPR036640">
    <property type="entry name" value="ABC1_TM_sf"/>
</dbReference>
<evidence type="ECO:0000256" key="8">
    <source>
        <dbReference type="ARBA" id="ARBA00022840"/>
    </source>
</evidence>
<feature type="transmembrane region" description="Helical" evidence="14">
    <location>
        <begin position="74"/>
        <end position="94"/>
    </location>
</feature>